<dbReference type="PROSITE" id="PS51257">
    <property type="entry name" value="PROKAR_LIPOPROTEIN"/>
    <property type="match status" value="1"/>
</dbReference>
<accession>A0ABW5IYL5</accession>
<name>A0ABW5IYL5_9FLAO</name>
<gene>
    <name evidence="1" type="ORF">ACFSTG_11635</name>
</gene>
<organism evidence="1 2">
    <name type="scientific">Salinimicrobium flavum</name>
    <dbReference type="NCBI Taxonomy" id="1737065"/>
    <lineage>
        <taxon>Bacteria</taxon>
        <taxon>Pseudomonadati</taxon>
        <taxon>Bacteroidota</taxon>
        <taxon>Flavobacteriia</taxon>
        <taxon>Flavobacteriales</taxon>
        <taxon>Flavobacteriaceae</taxon>
        <taxon>Salinimicrobium</taxon>
    </lineage>
</organism>
<sequence length="260" mass="28502">MKKIYLLFMAFTFLSCSVEDEGIMPNENYLMDLSAVVEGTGCATDSYPFEDAGVIEVVNDEEVVYVTILANSGYVLNTVRLQVGDHLDDFPLTGNGNLPPGQMKINESFSSGVTQRTYEFPLSDYSDSVTIASISSFSGTAGNITAWAGDNHVQSGNWSYFEYMIQDCHKPCKEFDAGQNKSKTITSSKADEISGVDQARNLYLSLLDPGVNRNGTFDPSIWYLINDFKRSGVGAYTTTYTITEGDCSDSVELSMIVVPD</sequence>
<proteinExistence type="predicted"/>
<evidence type="ECO:0000313" key="1">
    <source>
        <dbReference type="EMBL" id="MFD2518551.1"/>
    </source>
</evidence>
<evidence type="ECO:0008006" key="3">
    <source>
        <dbReference type="Google" id="ProtNLM"/>
    </source>
</evidence>
<dbReference type="Proteomes" id="UP001597468">
    <property type="component" value="Unassembled WGS sequence"/>
</dbReference>
<evidence type="ECO:0000313" key="2">
    <source>
        <dbReference type="Proteomes" id="UP001597468"/>
    </source>
</evidence>
<protein>
    <recommendedName>
        <fullName evidence="3">DUF5017 domain-containing protein</fullName>
    </recommendedName>
</protein>
<keyword evidence="2" id="KW-1185">Reference proteome</keyword>
<dbReference type="RefSeq" id="WP_380752873.1">
    <property type="nucleotide sequence ID" value="NZ_JBHULT010000010.1"/>
</dbReference>
<dbReference type="EMBL" id="JBHULT010000010">
    <property type="protein sequence ID" value="MFD2518551.1"/>
    <property type="molecule type" value="Genomic_DNA"/>
</dbReference>
<reference evidence="2" key="1">
    <citation type="journal article" date="2019" name="Int. J. Syst. Evol. Microbiol.">
        <title>The Global Catalogue of Microorganisms (GCM) 10K type strain sequencing project: providing services to taxonomists for standard genome sequencing and annotation.</title>
        <authorList>
            <consortium name="The Broad Institute Genomics Platform"/>
            <consortium name="The Broad Institute Genome Sequencing Center for Infectious Disease"/>
            <person name="Wu L."/>
            <person name="Ma J."/>
        </authorList>
    </citation>
    <scope>NUCLEOTIDE SEQUENCE [LARGE SCALE GENOMIC DNA]</scope>
    <source>
        <strain evidence="2">KCTC 42585</strain>
    </source>
</reference>
<comment type="caution">
    <text evidence="1">The sequence shown here is derived from an EMBL/GenBank/DDBJ whole genome shotgun (WGS) entry which is preliminary data.</text>
</comment>